<dbReference type="OrthoDB" id="7435189at2759"/>
<organism evidence="1 2">
    <name type="scientific">Arctia plantaginis</name>
    <name type="common">Wood tiger moth</name>
    <name type="synonym">Phalaena plantaginis</name>
    <dbReference type="NCBI Taxonomy" id="874455"/>
    <lineage>
        <taxon>Eukaryota</taxon>
        <taxon>Metazoa</taxon>
        <taxon>Ecdysozoa</taxon>
        <taxon>Arthropoda</taxon>
        <taxon>Hexapoda</taxon>
        <taxon>Insecta</taxon>
        <taxon>Pterygota</taxon>
        <taxon>Neoptera</taxon>
        <taxon>Endopterygota</taxon>
        <taxon>Lepidoptera</taxon>
        <taxon>Glossata</taxon>
        <taxon>Ditrysia</taxon>
        <taxon>Noctuoidea</taxon>
        <taxon>Erebidae</taxon>
        <taxon>Arctiinae</taxon>
        <taxon>Arctia</taxon>
    </lineage>
</organism>
<protein>
    <submittedName>
        <fullName evidence="1">Uncharacterized protein</fullName>
    </submittedName>
</protein>
<dbReference type="AlphaFoldDB" id="A0A8S1B318"/>
<name>A0A8S1B318_ARCPL</name>
<accession>A0A8S1B318</accession>
<sequence length="98" mass="11382">MPCSKPSWDKNLSIQNMLRKCGESKPVSPCPLPEPWSCPPYWETSEHWQPYPPCRQTCYQQCHTNDQKTDFKTKKILSTFITLPGFFADTFLKGQIVL</sequence>
<proteinExistence type="predicted"/>
<keyword evidence="2" id="KW-1185">Reference proteome</keyword>
<dbReference type="Proteomes" id="UP000494106">
    <property type="component" value="Unassembled WGS sequence"/>
</dbReference>
<reference evidence="1 2" key="1">
    <citation type="submission" date="2020-04" db="EMBL/GenBank/DDBJ databases">
        <authorList>
            <person name="Wallbank WR R."/>
            <person name="Pardo Diaz C."/>
            <person name="Kozak K."/>
            <person name="Martin S."/>
            <person name="Jiggins C."/>
            <person name="Moest M."/>
            <person name="Warren A I."/>
            <person name="Byers J.R.P. K."/>
            <person name="Montejo-Kovacevich G."/>
            <person name="Yen C E."/>
        </authorList>
    </citation>
    <scope>NUCLEOTIDE SEQUENCE [LARGE SCALE GENOMIC DNA]</scope>
</reference>
<comment type="caution">
    <text evidence="1">The sequence shown here is derived from an EMBL/GenBank/DDBJ whole genome shotgun (WGS) entry which is preliminary data.</text>
</comment>
<evidence type="ECO:0000313" key="2">
    <source>
        <dbReference type="Proteomes" id="UP000494106"/>
    </source>
</evidence>
<gene>
    <name evidence="1" type="ORF">APLA_LOCUS13391</name>
</gene>
<evidence type="ECO:0000313" key="1">
    <source>
        <dbReference type="EMBL" id="CAB3252243.1"/>
    </source>
</evidence>
<dbReference type="EMBL" id="CADEBC010000553">
    <property type="protein sequence ID" value="CAB3252243.1"/>
    <property type="molecule type" value="Genomic_DNA"/>
</dbReference>